<dbReference type="PANTHER" id="PTHR43918:SF12">
    <property type="entry name" value="ACETYLCHOLINESTERASE 1"/>
    <property type="match status" value="1"/>
</dbReference>
<dbReference type="Pfam" id="PF00135">
    <property type="entry name" value="COesterase"/>
    <property type="match status" value="1"/>
</dbReference>
<keyword evidence="6" id="KW-1015">Disulfide bond</keyword>
<evidence type="ECO:0000256" key="1">
    <source>
        <dbReference type="ARBA" id="ARBA00005964"/>
    </source>
</evidence>
<dbReference type="AlphaFoldDB" id="A0A915CU36"/>
<proteinExistence type="inferred from homology"/>
<evidence type="ECO:0000256" key="2">
    <source>
        <dbReference type="ARBA" id="ARBA00013276"/>
    </source>
</evidence>
<evidence type="ECO:0000256" key="4">
    <source>
        <dbReference type="ARBA" id="ARBA00022801"/>
    </source>
</evidence>
<dbReference type="GO" id="GO:0005886">
    <property type="term" value="C:plasma membrane"/>
    <property type="evidence" value="ECO:0007669"/>
    <property type="project" value="TreeGrafter"/>
</dbReference>
<dbReference type="InterPro" id="IPR019819">
    <property type="entry name" value="Carboxylesterase_B_CS"/>
</dbReference>
<dbReference type="GO" id="GO:0019695">
    <property type="term" value="P:choline metabolic process"/>
    <property type="evidence" value="ECO:0007669"/>
    <property type="project" value="TreeGrafter"/>
</dbReference>
<dbReference type="SUPFAM" id="SSF53474">
    <property type="entry name" value="alpha/beta-Hydrolases"/>
    <property type="match status" value="1"/>
</dbReference>
<evidence type="ECO:0000256" key="5">
    <source>
        <dbReference type="ARBA" id="ARBA00022867"/>
    </source>
</evidence>
<name>A0A915CU36_9BILA</name>
<dbReference type="WBParaSite" id="jg12654.2">
    <property type="protein sequence ID" value="jg12654.2"/>
    <property type="gene ID" value="jg12654"/>
</dbReference>
<keyword evidence="8" id="KW-1185">Reference proteome</keyword>
<dbReference type="EC" id="3.1.1.7" evidence="2"/>
<evidence type="ECO:0000256" key="3">
    <source>
        <dbReference type="ARBA" id="ARBA00022487"/>
    </source>
</evidence>
<evidence type="ECO:0000256" key="6">
    <source>
        <dbReference type="ARBA" id="ARBA00023157"/>
    </source>
</evidence>
<dbReference type="GO" id="GO:0006581">
    <property type="term" value="P:acetylcholine catabolic process"/>
    <property type="evidence" value="ECO:0007669"/>
    <property type="project" value="TreeGrafter"/>
</dbReference>
<protein>
    <recommendedName>
        <fullName evidence="2">acetylcholinesterase</fullName>
        <ecNumber evidence="2">3.1.1.7</ecNumber>
    </recommendedName>
</protein>
<comment type="similarity">
    <text evidence="1">Belongs to the type-B carboxylesterase/lipase family.</text>
</comment>
<sequence length="299" mass="33614">MIGCRNTNVPSSEDCLYLSLYVPEKVDSTRKLAVLVWVYGGGFWSGSATLDVYDGKIFSSEEDVIIVAMNYRVQHGSLDQLLALKWVHTNIEVFGGDPNRITLFGESAASHHSKRSAVAPWALENRQVALHRSVVLYDSMKCANTSSARMDNLAPEQWNMEEVWHCLMNASAEKIRNLSDSEWAPVTGFADFPWVPVIDGDFLLENAATSLKQGNFKKTQLLAGSNLDESIYFVVYQLADVFPPAEFFDKNKHFINSREVWLKSISNLLPRQMLKSSLALQAILHEYEPMELPVPPKAI</sequence>
<dbReference type="GO" id="GO:0005615">
    <property type="term" value="C:extracellular space"/>
    <property type="evidence" value="ECO:0007669"/>
    <property type="project" value="TreeGrafter"/>
</dbReference>
<evidence type="ECO:0000259" key="7">
    <source>
        <dbReference type="Pfam" id="PF00135"/>
    </source>
</evidence>
<dbReference type="InterPro" id="IPR029058">
    <property type="entry name" value="AB_hydrolase_fold"/>
</dbReference>
<dbReference type="PROSITE" id="PS00941">
    <property type="entry name" value="CARBOXYLESTERASE_B_2"/>
    <property type="match status" value="1"/>
</dbReference>
<dbReference type="PANTHER" id="PTHR43918">
    <property type="entry name" value="ACETYLCHOLINESTERASE"/>
    <property type="match status" value="1"/>
</dbReference>
<dbReference type="PRINTS" id="PR00878">
    <property type="entry name" value="CHOLNESTRASE"/>
</dbReference>
<dbReference type="GO" id="GO:0003990">
    <property type="term" value="F:acetylcholinesterase activity"/>
    <property type="evidence" value="ECO:0007669"/>
    <property type="project" value="UniProtKB-EC"/>
</dbReference>
<dbReference type="InterPro" id="IPR000997">
    <property type="entry name" value="Cholinesterase"/>
</dbReference>
<organism evidence="8 9">
    <name type="scientific">Ditylenchus dipsaci</name>
    <dbReference type="NCBI Taxonomy" id="166011"/>
    <lineage>
        <taxon>Eukaryota</taxon>
        <taxon>Metazoa</taxon>
        <taxon>Ecdysozoa</taxon>
        <taxon>Nematoda</taxon>
        <taxon>Chromadorea</taxon>
        <taxon>Rhabditida</taxon>
        <taxon>Tylenchina</taxon>
        <taxon>Tylenchomorpha</taxon>
        <taxon>Sphaerularioidea</taxon>
        <taxon>Anguinidae</taxon>
        <taxon>Anguininae</taxon>
        <taxon>Ditylenchus</taxon>
    </lineage>
</organism>
<dbReference type="InterPro" id="IPR002018">
    <property type="entry name" value="CarbesteraseB"/>
</dbReference>
<keyword evidence="5" id="KW-0531">Neurotransmitter degradation</keyword>
<keyword evidence="3" id="KW-0719">Serine esterase</keyword>
<feature type="domain" description="Carboxylesterase type B" evidence="7">
    <location>
        <begin position="9"/>
        <end position="263"/>
    </location>
</feature>
<keyword evidence="4" id="KW-0378">Hydrolase</keyword>
<dbReference type="InterPro" id="IPR050654">
    <property type="entry name" value="AChE-related_enzymes"/>
</dbReference>
<evidence type="ECO:0000313" key="8">
    <source>
        <dbReference type="Proteomes" id="UP000887574"/>
    </source>
</evidence>
<reference evidence="9" key="1">
    <citation type="submission" date="2022-11" db="UniProtKB">
        <authorList>
            <consortium name="WormBaseParasite"/>
        </authorList>
    </citation>
    <scope>IDENTIFICATION</scope>
</reference>
<dbReference type="Gene3D" id="3.40.50.1820">
    <property type="entry name" value="alpha/beta hydrolase"/>
    <property type="match status" value="1"/>
</dbReference>
<accession>A0A915CU36</accession>
<evidence type="ECO:0000313" key="9">
    <source>
        <dbReference type="WBParaSite" id="jg12654.2"/>
    </source>
</evidence>
<dbReference type="Proteomes" id="UP000887574">
    <property type="component" value="Unplaced"/>
</dbReference>